<dbReference type="EMBL" id="BART01002560">
    <property type="protein sequence ID" value="GAG64017.1"/>
    <property type="molecule type" value="Genomic_DNA"/>
</dbReference>
<feature type="domain" description="Diphthamide synthase" evidence="1">
    <location>
        <begin position="1"/>
        <end position="212"/>
    </location>
</feature>
<dbReference type="Gene3D" id="3.90.1490.10">
    <property type="entry name" value="putative n-type atp pyrophosphatase, domain 2"/>
    <property type="match status" value="1"/>
</dbReference>
<comment type="caution">
    <text evidence="2">The sequence shown here is derived from an EMBL/GenBank/DDBJ whole genome shotgun (WGS) entry which is preliminary data.</text>
</comment>
<dbReference type="PANTHER" id="PTHR12196">
    <property type="entry name" value="DOMAIN OF UNKNOWN FUNCTION 71 DUF71 -CONTAINING PROTEIN"/>
    <property type="match status" value="1"/>
</dbReference>
<evidence type="ECO:0000313" key="2">
    <source>
        <dbReference type="EMBL" id="GAG64017.1"/>
    </source>
</evidence>
<dbReference type="Pfam" id="PF01902">
    <property type="entry name" value="Diphthami_syn_2"/>
    <property type="match status" value="1"/>
</dbReference>
<dbReference type="InterPro" id="IPR014729">
    <property type="entry name" value="Rossmann-like_a/b/a_fold"/>
</dbReference>
<dbReference type="AlphaFoldDB" id="X1A1I9"/>
<dbReference type="GO" id="GO:0017183">
    <property type="term" value="P:protein histidyl modification to diphthamide"/>
    <property type="evidence" value="ECO:0007669"/>
    <property type="project" value="TreeGrafter"/>
</dbReference>
<dbReference type="CDD" id="cd01994">
    <property type="entry name" value="AANH_PF0828-like"/>
    <property type="match status" value="1"/>
</dbReference>
<dbReference type="InterPro" id="IPR002761">
    <property type="entry name" value="Diphthami_syn_dom"/>
</dbReference>
<dbReference type="InterPro" id="IPR030662">
    <property type="entry name" value="DPH6/MJ0570"/>
</dbReference>
<sequence>MRGIASWSGGKDSCFACYEAILNGYDISYLVNFISKEYRRVSFHGTEAKLIQLQAEAIGIPLLQKETTWNGYEQEFKGAVKSLIPNGVEGIVFGDIYLQEHKDWTERVCGELGIEAIEPLWGKDPEKILRKFIDTSFEAIIISAKSDLFAEEWIGRKVDKNFLRYLKENNIDICGENGEYHTFVTDGPLFKKKIKISKSKTIMREGYWFLDTLEYSLENLTELATLRRLRLLCLTSFD</sequence>
<dbReference type="PANTHER" id="PTHR12196:SF2">
    <property type="entry name" value="DIPHTHINE--AMMONIA LIGASE"/>
    <property type="match status" value="1"/>
</dbReference>
<proteinExistence type="predicted"/>
<dbReference type="NCBIfam" id="TIGR00290">
    <property type="entry name" value="MJ0570_dom"/>
    <property type="match status" value="1"/>
</dbReference>
<dbReference type="SUPFAM" id="SSF52402">
    <property type="entry name" value="Adenine nucleotide alpha hydrolases-like"/>
    <property type="match status" value="1"/>
</dbReference>
<dbReference type="Gene3D" id="3.40.50.620">
    <property type="entry name" value="HUPs"/>
    <property type="match status" value="1"/>
</dbReference>
<accession>X1A1I9</accession>
<reference evidence="2" key="1">
    <citation type="journal article" date="2014" name="Front. Microbiol.">
        <title>High frequency of phylogenetically diverse reductive dehalogenase-homologous genes in deep subseafloor sedimentary metagenomes.</title>
        <authorList>
            <person name="Kawai M."/>
            <person name="Futagami T."/>
            <person name="Toyoda A."/>
            <person name="Takaki Y."/>
            <person name="Nishi S."/>
            <person name="Hori S."/>
            <person name="Arai W."/>
            <person name="Tsubouchi T."/>
            <person name="Morono Y."/>
            <person name="Uchiyama I."/>
            <person name="Ito T."/>
            <person name="Fujiyama A."/>
            <person name="Inagaki F."/>
            <person name="Takami H."/>
        </authorList>
    </citation>
    <scope>NUCLEOTIDE SEQUENCE</scope>
    <source>
        <strain evidence="2">Expedition CK06-06</strain>
    </source>
</reference>
<evidence type="ECO:0000259" key="1">
    <source>
        <dbReference type="Pfam" id="PF01902"/>
    </source>
</evidence>
<name>X1A1I9_9ZZZZ</name>
<protein>
    <recommendedName>
        <fullName evidence="1">Diphthamide synthase domain-containing protein</fullName>
    </recommendedName>
</protein>
<gene>
    <name evidence="2" type="ORF">S01H4_07724</name>
</gene>
<organism evidence="2">
    <name type="scientific">marine sediment metagenome</name>
    <dbReference type="NCBI Taxonomy" id="412755"/>
    <lineage>
        <taxon>unclassified sequences</taxon>
        <taxon>metagenomes</taxon>
        <taxon>ecological metagenomes</taxon>
    </lineage>
</organism>
<dbReference type="PIRSF" id="PIRSF039123">
    <property type="entry name" value="Diphthamide_synthase"/>
    <property type="match status" value="1"/>
</dbReference>
<dbReference type="GO" id="GO:0017178">
    <property type="term" value="F:diphthine-ammonia ligase activity"/>
    <property type="evidence" value="ECO:0007669"/>
    <property type="project" value="TreeGrafter"/>
</dbReference>